<gene>
    <name evidence="3" type="ORF">GWI33_011669</name>
</gene>
<organism evidence="3 4">
    <name type="scientific">Rhynchophorus ferrugineus</name>
    <name type="common">Red palm weevil</name>
    <name type="synonym">Curculio ferrugineus</name>
    <dbReference type="NCBI Taxonomy" id="354439"/>
    <lineage>
        <taxon>Eukaryota</taxon>
        <taxon>Metazoa</taxon>
        <taxon>Ecdysozoa</taxon>
        <taxon>Arthropoda</taxon>
        <taxon>Hexapoda</taxon>
        <taxon>Insecta</taxon>
        <taxon>Pterygota</taxon>
        <taxon>Neoptera</taxon>
        <taxon>Endopterygota</taxon>
        <taxon>Coleoptera</taxon>
        <taxon>Polyphaga</taxon>
        <taxon>Cucujiformia</taxon>
        <taxon>Curculionidae</taxon>
        <taxon>Dryophthorinae</taxon>
        <taxon>Rhynchophorus</taxon>
    </lineage>
</organism>
<evidence type="ECO:0000256" key="1">
    <source>
        <dbReference type="SAM" id="MobiDB-lite"/>
    </source>
</evidence>
<evidence type="ECO:0000313" key="4">
    <source>
        <dbReference type="Proteomes" id="UP000625711"/>
    </source>
</evidence>
<dbReference type="InterPro" id="IPR045056">
    <property type="entry name" value="Nop56/Nop58"/>
</dbReference>
<dbReference type="PANTHER" id="PTHR10894">
    <property type="entry name" value="NUCLEOLAR PROTEIN 5 NUCLEOLAR PROTEIN NOP5 NOP58"/>
    <property type="match status" value="1"/>
</dbReference>
<dbReference type="Proteomes" id="UP000625711">
    <property type="component" value="Unassembled WGS sequence"/>
</dbReference>
<feature type="compositionally biased region" description="Polar residues" evidence="1">
    <location>
        <begin position="126"/>
        <end position="135"/>
    </location>
</feature>
<reference evidence="3" key="1">
    <citation type="submission" date="2020-08" db="EMBL/GenBank/DDBJ databases">
        <title>Genome sequencing and assembly of the red palm weevil Rhynchophorus ferrugineus.</title>
        <authorList>
            <person name="Dias G.B."/>
            <person name="Bergman C.M."/>
            <person name="Manee M."/>
        </authorList>
    </citation>
    <scope>NUCLEOTIDE SEQUENCE</scope>
    <source>
        <strain evidence="3">AA-2017</strain>
        <tissue evidence="3">Whole larva</tissue>
    </source>
</reference>
<feature type="compositionally biased region" description="Polar residues" evidence="1">
    <location>
        <begin position="157"/>
        <end position="171"/>
    </location>
</feature>
<dbReference type="OrthoDB" id="6780543at2759"/>
<dbReference type="EMBL" id="JAACXV010010242">
    <property type="protein sequence ID" value="KAF7275487.1"/>
    <property type="molecule type" value="Genomic_DNA"/>
</dbReference>
<sequence>MHIPFLFPGNTPKYGLLFHTTFIGRAGTKNKGRISRYLANKCSIASRINCFTEIPNQIFGEKLRQQVRDKTDVEDRLKFYETGEAPKKNIEVMQEAIQEVQQFISATEKKKKKKKKRAASEALNDSELNQSNGIQENDGAEQPPKKKKKKKSESESANNTLNESLGNSTSDAGEETPKKKKKKKAQETD</sequence>
<comment type="caution">
    <text evidence="3">The sequence shown here is derived from an EMBL/GenBank/DDBJ whole genome shotgun (WGS) entry which is preliminary data.</text>
</comment>
<protein>
    <recommendedName>
        <fullName evidence="2">Nop domain-containing protein</fullName>
    </recommendedName>
</protein>
<dbReference type="SUPFAM" id="SSF89124">
    <property type="entry name" value="Nop domain"/>
    <property type="match status" value="1"/>
</dbReference>
<evidence type="ECO:0000259" key="2">
    <source>
        <dbReference type="PROSITE" id="PS51358"/>
    </source>
</evidence>
<dbReference type="InterPro" id="IPR042239">
    <property type="entry name" value="Nop_C"/>
</dbReference>
<dbReference type="PROSITE" id="PS51358">
    <property type="entry name" value="NOP"/>
    <property type="match status" value="1"/>
</dbReference>
<dbReference type="GO" id="GO:0030515">
    <property type="term" value="F:snoRNA binding"/>
    <property type="evidence" value="ECO:0007669"/>
    <property type="project" value="InterPro"/>
</dbReference>
<dbReference type="InterPro" id="IPR036070">
    <property type="entry name" value="Nop_dom_sf"/>
</dbReference>
<dbReference type="InterPro" id="IPR002687">
    <property type="entry name" value="Nop_dom"/>
</dbReference>
<feature type="region of interest" description="Disordered" evidence="1">
    <location>
        <begin position="107"/>
        <end position="189"/>
    </location>
</feature>
<dbReference type="GO" id="GO:0032040">
    <property type="term" value="C:small-subunit processome"/>
    <property type="evidence" value="ECO:0007669"/>
    <property type="project" value="InterPro"/>
</dbReference>
<dbReference type="Pfam" id="PF01798">
    <property type="entry name" value="Nop"/>
    <property type="match status" value="1"/>
</dbReference>
<dbReference type="Gene3D" id="1.10.246.90">
    <property type="entry name" value="Nop domain"/>
    <property type="match status" value="1"/>
</dbReference>
<feature type="domain" description="Nop" evidence="2">
    <location>
        <begin position="1"/>
        <end position="76"/>
    </location>
</feature>
<accession>A0A834IJZ8</accession>
<dbReference type="PANTHER" id="PTHR10894:SF0">
    <property type="entry name" value="NUCLEOLAR PROTEIN 56"/>
    <property type="match status" value="1"/>
</dbReference>
<name>A0A834IJZ8_RHYFE</name>
<dbReference type="GO" id="GO:0031428">
    <property type="term" value="C:box C/D methylation guide snoRNP complex"/>
    <property type="evidence" value="ECO:0007669"/>
    <property type="project" value="InterPro"/>
</dbReference>
<evidence type="ECO:0000313" key="3">
    <source>
        <dbReference type="EMBL" id="KAF7275487.1"/>
    </source>
</evidence>
<keyword evidence="4" id="KW-1185">Reference proteome</keyword>
<feature type="compositionally biased region" description="Basic residues" evidence="1">
    <location>
        <begin position="178"/>
        <end position="189"/>
    </location>
</feature>
<proteinExistence type="predicted"/>
<dbReference type="AlphaFoldDB" id="A0A834IJZ8"/>